<protein>
    <submittedName>
        <fullName evidence="2">Uncharacterized protein</fullName>
    </submittedName>
</protein>
<sequence length="96" mass="11159">MAQYSMVNGTVTFRTDTDTWNATIKTTQAALPRPKRRVPIEEDIWTSDDMITLVIWALTLLDLYVTFFKLRWRGLRGPVCDLRELVRAHQEPAHAQ</sequence>
<name>A0A4Y9YNY5_9APHY</name>
<gene>
    <name evidence="2" type="ORF">EVJ58_g2797</name>
</gene>
<organism evidence="2 3">
    <name type="scientific">Rhodofomes roseus</name>
    <dbReference type="NCBI Taxonomy" id="34475"/>
    <lineage>
        <taxon>Eukaryota</taxon>
        <taxon>Fungi</taxon>
        <taxon>Dikarya</taxon>
        <taxon>Basidiomycota</taxon>
        <taxon>Agaricomycotina</taxon>
        <taxon>Agaricomycetes</taxon>
        <taxon>Polyporales</taxon>
        <taxon>Rhodofomes</taxon>
    </lineage>
</organism>
<evidence type="ECO:0000313" key="2">
    <source>
        <dbReference type="EMBL" id="TFY64154.1"/>
    </source>
</evidence>
<reference evidence="2 3" key="1">
    <citation type="submission" date="2019-01" db="EMBL/GenBank/DDBJ databases">
        <title>Genome sequencing of the rare red list fungi Fomitopsis rosea.</title>
        <authorList>
            <person name="Buettner E."/>
            <person name="Kellner H."/>
        </authorList>
    </citation>
    <scope>NUCLEOTIDE SEQUENCE [LARGE SCALE GENOMIC DNA]</scope>
    <source>
        <strain evidence="2 3">DSM 105464</strain>
    </source>
</reference>
<keyword evidence="1" id="KW-0812">Transmembrane</keyword>
<evidence type="ECO:0000313" key="3">
    <source>
        <dbReference type="Proteomes" id="UP000298390"/>
    </source>
</evidence>
<accession>A0A4Y9YNY5</accession>
<feature type="transmembrane region" description="Helical" evidence="1">
    <location>
        <begin position="50"/>
        <end position="68"/>
    </location>
</feature>
<dbReference type="Proteomes" id="UP000298390">
    <property type="component" value="Unassembled WGS sequence"/>
</dbReference>
<keyword evidence="1" id="KW-0472">Membrane</keyword>
<comment type="caution">
    <text evidence="2">The sequence shown here is derived from an EMBL/GenBank/DDBJ whole genome shotgun (WGS) entry which is preliminary data.</text>
</comment>
<dbReference type="EMBL" id="SEKV01000107">
    <property type="protein sequence ID" value="TFY64154.1"/>
    <property type="molecule type" value="Genomic_DNA"/>
</dbReference>
<proteinExistence type="predicted"/>
<keyword evidence="1" id="KW-1133">Transmembrane helix</keyword>
<dbReference type="AlphaFoldDB" id="A0A4Y9YNY5"/>
<evidence type="ECO:0000256" key="1">
    <source>
        <dbReference type="SAM" id="Phobius"/>
    </source>
</evidence>